<dbReference type="Gene3D" id="3.50.50.60">
    <property type="entry name" value="FAD/NAD(P)-binding domain"/>
    <property type="match status" value="1"/>
</dbReference>
<evidence type="ECO:0000259" key="5">
    <source>
        <dbReference type="Pfam" id="PF22780"/>
    </source>
</evidence>
<evidence type="ECO:0000259" key="4">
    <source>
        <dbReference type="Pfam" id="PF03486"/>
    </source>
</evidence>
<feature type="domain" description="RsdA/BaiN/AoA(So)-like insert" evidence="5">
    <location>
        <begin position="197"/>
        <end position="265"/>
    </location>
</feature>
<dbReference type="SUPFAM" id="SSF51905">
    <property type="entry name" value="FAD/NAD(P)-binding domain"/>
    <property type="match status" value="1"/>
</dbReference>
<dbReference type="PANTHER" id="PTHR42887:SF2">
    <property type="entry name" value="OS12G0638800 PROTEIN"/>
    <property type="match status" value="1"/>
</dbReference>
<dbReference type="NCBIfam" id="TIGR00275">
    <property type="entry name" value="aminoacetone oxidase family FAD-binding enzyme"/>
    <property type="match status" value="1"/>
</dbReference>
<comment type="caution">
    <text evidence="6">The sequence shown here is derived from an EMBL/GenBank/DDBJ whole genome shotgun (WGS) entry which is preliminary data.</text>
</comment>
<protein>
    <submittedName>
        <fullName evidence="6">NAD(P)/FAD-dependent oxidoreductase</fullName>
    </submittedName>
</protein>
<keyword evidence="7" id="KW-1185">Reference proteome</keyword>
<evidence type="ECO:0000256" key="2">
    <source>
        <dbReference type="ARBA" id="ARBA00022630"/>
    </source>
</evidence>
<dbReference type="InterPro" id="IPR023166">
    <property type="entry name" value="BaiN-like_dom_sf"/>
</dbReference>
<dbReference type="Gene3D" id="1.10.8.260">
    <property type="entry name" value="HI0933 insert domain-like"/>
    <property type="match status" value="1"/>
</dbReference>
<proteinExistence type="predicted"/>
<dbReference type="Pfam" id="PF03486">
    <property type="entry name" value="HI0933_like"/>
    <property type="match status" value="1"/>
</dbReference>
<evidence type="ECO:0000256" key="1">
    <source>
        <dbReference type="ARBA" id="ARBA00001974"/>
    </source>
</evidence>
<dbReference type="SUPFAM" id="SSF160996">
    <property type="entry name" value="HI0933 insert domain-like"/>
    <property type="match status" value="1"/>
</dbReference>
<dbReference type="InterPro" id="IPR057661">
    <property type="entry name" value="RsdA/BaiN/AoA(So)_Rossmann"/>
</dbReference>
<reference evidence="6 7" key="1">
    <citation type="submission" date="2018-08" db="EMBL/GenBank/DDBJ databases">
        <title>A genome reference for cultivated species of the human gut microbiota.</title>
        <authorList>
            <person name="Zou Y."/>
            <person name="Xue W."/>
            <person name="Luo G."/>
        </authorList>
    </citation>
    <scope>NUCLEOTIDE SEQUENCE [LARGE SCALE GENOMIC DNA]</scope>
    <source>
        <strain evidence="6 7">TF05-5AC</strain>
    </source>
</reference>
<dbReference type="InterPro" id="IPR055178">
    <property type="entry name" value="RsdA/BaiN/AoA(So)-like_dom"/>
</dbReference>
<dbReference type="GeneID" id="97988587"/>
<comment type="cofactor">
    <cofactor evidence="1">
        <name>FAD</name>
        <dbReference type="ChEBI" id="CHEBI:57692"/>
    </cofactor>
</comment>
<dbReference type="PANTHER" id="PTHR42887">
    <property type="entry name" value="OS12G0638800 PROTEIN"/>
    <property type="match status" value="1"/>
</dbReference>
<dbReference type="EMBL" id="QVLV01000012">
    <property type="protein sequence ID" value="RGE58256.1"/>
    <property type="molecule type" value="Genomic_DNA"/>
</dbReference>
<evidence type="ECO:0000313" key="7">
    <source>
        <dbReference type="Proteomes" id="UP000260812"/>
    </source>
</evidence>
<keyword evidence="2" id="KW-0285">Flavoprotein</keyword>
<feature type="domain" description="RsdA/BaiN/AoA(So)-like insert" evidence="5">
    <location>
        <begin position="287"/>
        <end position="383"/>
    </location>
</feature>
<dbReference type="PRINTS" id="PR00368">
    <property type="entry name" value="FADPNR"/>
</dbReference>
<dbReference type="RefSeq" id="WP_117545026.1">
    <property type="nucleotide sequence ID" value="NZ_JBKUNB010000030.1"/>
</dbReference>
<keyword evidence="3" id="KW-0274">FAD</keyword>
<organism evidence="6 7">
    <name type="scientific">Eisenbergiella massiliensis</name>
    <dbReference type="NCBI Taxonomy" id="1720294"/>
    <lineage>
        <taxon>Bacteria</taxon>
        <taxon>Bacillati</taxon>
        <taxon>Bacillota</taxon>
        <taxon>Clostridia</taxon>
        <taxon>Lachnospirales</taxon>
        <taxon>Lachnospiraceae</taxon>
        <taxon>Eisenbergiella</taxon>
    </lineage>
</organism>
<dbReference type="Gene3D" id="2.40.30.10">
    <property type="entry name" value="Translation factors"/>
    <property type="match status" value="1"/>
</dbReference>
<dbReference type="Pfam" id="PF22780">
    <property type="entry name" value="HI0933_like_1st"/>
    <property type="match status" value="2"/>
</dbReference>
<dbReference type="Proteomes" id="UP000260812">
    <property type="component" value="Unassembled WGS sequence"/>
</dbReference>
<sequence>MSRVLIVGGGAAGMMAALSAAGKGHCVTVFEKNEKLGKKIYITGKGRCNVTNACEPQELYQSVVSNSKFLYSAFSRFDNQAVQDFFEANGCPLKTERGGRVFPVSDHSSDIIRALSSALEKAGVEIRLHTPVKKLLVRKAEDGPNAIRGLKLLSGEEITADAVVLACGGLSYQATGSTGDGMRMAQELGHSLVPCMPSLVPFHIKEEWCRQLQGLALKNVSAALYIEEKEIYSGFGEMLFTHFGVSGPLILSASSYYQTAAEKLRKKKEKQAKKAGAAAEPLENGKAKAHAYLKLDLKPALSMEQLDKRILRDFEENKNKQFKNAVDGLFPARLVPIMIQLSGIDPEKKVHEITREERKYFEECIKGLTLTIAGTRGFEEAIITRGGVRVKEVNPSTMESRLVPGLYMAGEMLDLDALTGGFNLQIAWSTGYLAGASIP</sequence>
<feature type="domain" description="RsdA/BaiN/AoA(So)-like Rossmann fold-like" evidence="4">
    <location>
        <begin position="3"/>
        <end position="436"/>
    </location>
</feature>
<dbReference type="InterPro" id="IPR004792">
    <property type="entry name" value="BaiN-like"/>
</dbReference>
<evidence type="ECO:0000313" key="6">
    <source>
        <dbReference type="EMBL" id="RGE58256.1"/>
    </source>
</evidence>
<dbReference type="InterPro" id="IPR036188">
    <property type="entry name" value="FAD/NAD-bd_sf"/>
</dbReference>
<accession>A0A3E3I1C7</accession>
<evidence type="ECO:0000256" key="3">
    <source>
        <dbReference type="ARBA" id="ARBA00022827"/>
    </source>
</evidence>
<gene>
    <name evidence="6" type="ORF">DXC51_17345</name>
</gene>
<name>A0A3E3I1C7_9FIRM</name>
<dbReference type="AlphaFoldDB" id="A0A3E3I1C7"/>